<dbReference type="GO" id="GO:0030674">
    <property type="term" value="F:protein-macromolecule adaptor activity"/>
    <property type="evidence" value="ECO:0007669"/>
    <property type="project" value="TreeGrafter"/>
</dbReference>
<evidence type="ECO:0000313" key="5">
    <source>
        <dbReference type="EMBL" id="ODQ66014.1"/>
    </source>
</evidence>
<dbReference type="InterPro" id="IPR034627">
    <property type="entry name" value="Irc6"/>
</dbReference>
<dbReference type="AlphaFoldDB" id="A0A1E3PLE9"/>
<comment type="function">
    <text evidence="1">Involved in gross chromosomal rearrangements (GCRs) and telomere healing.</text>
</comment>
<keyword evidence="6" id="KW-1185">Reference proteome</keyword>
<dbReference type="Gene3D" id="3.40.50.11960">
    <property type="match status" value="1"/>
</dbReference>
<dbReference type="PANTHER" id="PTHR28043">
    <property type="entry name" value="INCREASED RECOMBINATION CENTERS PROTEIN 6"/>
    <property type="match status" value="1"/>
</dbReference>
<dbReference type="EMBL" id="KV454409">
    <property type="protein sequence ID" value="ODQ66014.1"/>
    <property type="molecule type" value="Genomic_DNA"/>
</dbReference>
<evidence type="ECO:0000256" key="3">
    <source>
        <dbReference type="ARBA" id="ARBA00015902"/>
    </source>
</evidence>
<name>A0A1E3PLE9_9ASCO</name>
<keyword evidence="4" id="KW-0160">Chromosomal rearrangement</keyword>
<evidence type="ECO:0000256" key="2">
    <source>
        <dbReference type="ARBA" id="ARBA00007973"/>
    </source>
</evidence>
<protein>
    <recommendedName>
        <fullName evidence="3">Increased recombination centers protein 6</fullName>
    </recommendedName>
</protein>
<dbReference type="Proteomes" id="UP000095009">
    <property type="component" value="Unassembled WGS sequence"/>
</dbReference>
<comment type="similarity">
    <text evidence="2">Belongs to the IRC6 family.</text>
</comment>
<dbReference type="GO" id="GO:0016192">
    <property type="term" value="P:vesicle-mediated transport"/>
    <property type="evidence" value="ECO:0007669"/>
    <property type="project" value="InterPro"/>
</dbReference>
<evidence type="ECO:0000313" key="6">
    <source>
        <dbReference type="Proteomes" id="UP000095009"/>
    </source>
</evidence>
<dbReference type="PANTHER" id="PTHR28043:SF1">
    <property type="entry name" value="INCREASED RECOMBINATION CENTERS PROTEIN 6"/>
    <property type="match status" value="1"/>
</dbReference>
<organism evidence="5 6">
    <name type="scientific">Nadsonia fulvescens var. elongata DSM 6958</name>
    <dbReference type="NCBI Taxonomy" id="857566"/>
    <lineage>
        <taxon>Eukaryota</taxon>
        <taxon>Fungi</taxon>
        <taxon>Dikarya</taxon>
        <taxon>Ascomycota</taxon>
        <taxon>Saccharomycotina</taxon>
        <taxon>Dipodascomycetes</taxon>
        <taxon>Dipodascales</taxon>
        <taxon>Dipodascales incertae sedis</taxon>
        <taxon>Nadsonia</taxon>
    </lineage>
</organism>
<proteinExistence type="inferred from homology"/>
<sequence length="385" mass="43561">MRNNILIIGSPQSGKLSLVKYLTGSLPPDLPSFDENPSHNGLTHAYKIKTKYYTHEAKLWVDEYCLPDQGITPIQENYGKFYGEEDISEKLTSLIQNASLQPESEIEPELSSVKNSNPDFEVSLPSLPFWIQTFTSSSASEIRDSLGAVIFTFSPSYNTIETAEFEEWGKLIDCLEDEEWNGATIAFSNTTLDRKNSRTLDTDDYQDMLFDRGIQLATDYDQLISFIQTNGSWVQAIADGQGTDENCEKPSLVDSVTIARDQPTDNQSGSFEIEDIIETETSLGFDINGYTEFLDDDYGDDDNDAERGSLPYFKLAMKSAEDLSLNYENSIHLEKSVSDQEEKIDNLEFFLEKLAIIKREFKSGKLDKSKTWEMCNDMATEFLDL</sequence>
<gene>
    <name evidence="5" type="ORF">NADFUDRAFT_41999</name>
</gene>
<dbReference type="OrthoDB" id="4077426at2759"/>
<reference evidence="5 6" key="1">
    <citation type="journal article" date="2016" name="Proc. Natl. Acad. Sci. U.S.A.">
        <title>Comparative genomics of biotechnologically important yeasts.</title>
        <authorList>
            <person name="Riley R."/>
            <person name="Haridas S."/>
            <person name="Wolfe K.H."/>
            <person name="Lopes M.R."/>
            <person name="Hittinger C.T."/>
            <person name="Goeker M."/>
            <person name="Salamov A.A."/>
            <person name="Wisecaver J.H."/>
            <person name="Long T.M."/>
            <person name="Calvey C.H."/>
            <person name="Aerts A.L."/>
            <person name="Barry K.W."/>
            <person name="Choi C."/>
            <person name="Clum A."/>
            <person name="Coughlan A.Y."/>
            <person name="Deshpande S."/>
            <person name="Douglass A.P."/>
            <person name="Hanson S.J."/>
            <person name="Klenk H.-P."/>
            <person name="LaButti K.M."/>
            <person name="Lapidus A."/>
            <person name="Lindquist E.A."/>
            <person name="Lipzen A.M."/>
            <person name="Meier-Kolthoff J.P."/>
            <person name="Ohm R.A."/>
            <person name="Otillar R.P."/>
            <person name="Pangilinan J.L."/>
            <person name="Peng Y."/>
            <person name="Rokas A."/>
            <person name="Rosa C.A."/>
            <person name="Scheuner C."/>
            <person name="Sibirny A.A."/>
            <person name="Slot J.C."/>
            <person name="Stielow J.B."/>
            <person name="Sun H."/>
            <person name="Kurtzman C.P."/>
            <person name="Blackwell M."/>
            <person name="Grigoriev I.V."/>
            <person name="Jeffries T.W."/>
        </authorList>
    </citation>
    <scope>NUCLEOTIDE SEQUENCE [LARGE SCALE GENOMIC DNA]</scope>
    <source>
        <strain evidence="5 6">DSM 6958</strain>
    </source>
</reference>
<evidence type="ECO:0000256" key="4">
    <source>
        <dbReference type="ARBA" id="ARBA00022447"/>
    </source>
</evidence>
<dbReference type="STRING" id="857566.A0A1E3PLE9"/>
<evidence type="ECO:0000256" key="1">
    <source>
        <dbReference type="ARBA" id="ARBA00002976"/>
    </source>
</evidence>
<accession>A0A1E3PLE9</accession>